<dbReference type="Proteomes" id="UP000015105">
    <property type="component" value="Chromosome 6D"/>
</dbReference>
<dbReference type="Gramene" id="AET6Gv20134500.27">
    <property type="protein sequence ID" value="AET6Gv20134500.27"/>
    <property type="gene ID" value="AET6Gv20134500"/>
</dbReference>
<protein>
    <submittedName>
        <fullName evidence="1">Uncharacterized protein</fullName>
    </submittedName>
</protein>
<name>A0A453MXD5_AEGTS</name>
<dbReference type="AlphaFoldDB" id="A0A453MXD5"/>
<evidence type="ECO:0000313" key="1">
    <source>
        <dbReference type="EnsemblPlants" id="AET6Gv20134500.27"/>
    </source>
</evidence>
<reference evidence="2" key="1">
    <citation type="journal article" date="2014" name="Science">
        <title>Ancient hybridizations among the ancestral genomes of bread wheat.</title>
        <authorList>
            <consortium name="International Wheat Genome Sequencing Consortium,"/>
            <person name="Marcussen T."/>
            <person name="Sandve S.R."/>
            <person name="Heier L."/>
            <person name="Spannagl M."/>
            <person name="Pfeifer M."/>
            <person name="Jakobsen K.S."/>
            <person name="Wulff B.B."/>
            <person name="Steuernagel B."/>
            <person name="Mayer K.F."/>
            <person name="Olsen O.A."/>
        </authorList>
    </citation>
    <scope>NUCLEOTIDE SEQUENCE [LARGE SCALE GENOMIC DNA]</scope>
    <source>
        <strain evidence="2">cv. AL8/78</strain>
    </source>
</reference>
<organism evidence="1 2">
    <name type="scientific">Aegilops tauschii subsp. strangulata</name>
    <name type="common">Goatgrass</name>
    <dbReference type="NCBI Taxonomy" id="200361"/>
    <lineage>
        <taxon>Eukaryota</taxon>
        <taxon>Viridiplantae</taxon>
        <taxon>Streptophyta</taxon>
        <taxon>Embryophyta</taxon>
        <taxon>Tracheophyta</taxon>
        <taxon>Spermatophyta</taxon>
        <taxon>Magnoliopsida</taxon>
        <taxon>Liliopsida</taxon>
        <taxon>Poales</taxon>
        <taxon>Poaceae</taxon>
        <taxon>BOP clade</taxon>
        <taxon>Pooideae</taxon>
        <taxon>Triticodae</taxon>
        <taxon>Triticeae</taxon>
        <taxon>Triticinae</taxon>
        <taxon>Aegilops</taxon>
    </lineage>
</organism>
<reference evidence="1" key="3">
    <citation type="journal article" date="2017" name="Nature">
        <title>Genome sequence of the progenitor of the wheat D genome Aegilops tauschii.</title>
        <authorList>
            <person name="Luo M.C."/>
            <person name="Gu Y.Q."/>
            <person name="Puiu D."/>
            <person name="Wang H."/>
            <person name="Twardziok S.O."/>
            <person name="Deal K.R."/>
            <person name="Huo N."/>
            <person name="Zhu T."/>
            <person name="Wang L."/>
            <person name="Wang Y."/>
            <person name="McGuire P.E."/>
            <person name="Liu S."/>
            <person name="Long H."/>
            <person name="Ramasamy R.K."/>
            <person name="Rodriguez J.C."/>
            <person name="Van S.L."/>
            <person name="Yuan L."/>
            <person name="Wang Z."/>
            <person name="Xia Z."/>
            <person name="Xiao L."/>
            <person name="Anderson O.D."/>
            <person name="Ouyang S."/>
            <person name="Liang Y."/>
            <person name="Zimin A.V."/>
            <person name="Pertea G."/>
            <person name="Qi P."/>
            <person name="Bennetzen J.L."/>
            <person name="Dai X."/>
            <person name="Dawson M.W."/>
            <person name="Muller H.G."/>
            <person name="Kugler K."/>
            <person name="Rivarola-Duarte L."/>
            <person name="Spannagl M."/>
            <person name="Mayer K.F.X."/>
            <person name="Lu F.H."/>
            <person name="Bevan M.W."/>
            <person name="Leroy P."/>
            <person name="Li P."/>
            <person name="You F.M."/>
            <person name="Sun Q."/>
            <person name="Liu Z."/>
            <person name="Lyons E."/>
            <person name="Wicker T."/>
            <person name="Salzberg S.L."/>
            <person name="Devos K.M."/>
            <person name="Dvorak J."/>
        </authorList>
    </citation>
    <scope>NUCLEOTIDE SEQUENCE [LARGE SCALE GENOMIC DNA]</scope>
    <source>
        <strain evidence="1">cv. AL8/78</strain>
    </source>
</reference>
<evidence type="ECO:0000313" key="2">
    <source>
        <dbReference type="Proteomes" id="UP000015105"/>
    </source>
</evidence>
<reference evidence="2" key="2">
    <citation type="journal article" date="2017" name="Nat. Plants">
        <title>The Aegilops tauschii genome reveals multiple impacts of transposons.</title>
        <authorList>
            <person name="Zhao G."/>
            <person name="Zou C."/>
            <person name="Li K."/>
            <person name="Wang K."/>
            <person name="Li T."/>
            <person name="Gao L."/>
            <person name="Zhang X."/>
            <person name="Wang H."/>
            <person name="Yang Z."/>
            <person name="Liu X."/>
            <person name="Jiang W."/>
            <person name="Mao L."/>
            <person name="Kong X."/>
            <person name="Jiao Y."/>
            <person name="Jia J."/>
        </authorList>
    </citation>
    <scope>NUCLEOTIDE SEQUENCE [LARGE SCALE GENOMIC DNA]</scope>
    <source>
        <strain evidence="2">cv. AL8/78</strain>
    </source>
</reference>
<sequence>GWALAYECTKPKSNQTRHIVCQFGKFTFESHDHVLGLFFISPMPPSARVRYSVIAASSDHARSWR</sequence>
<accession>A0A453MXD5</accession>
<reference evidence="1" key="4">
    <citation type="submission" date="2019-03" db="UniProtKB">
        <authorList>
            <consortium name="EnsemblPlants"/>
        </authorList>
    </citation>
    <scope>IDENTIFICATION</scope>
</reference>
<keyword evidence="2" id="KW-1185">Reference proteome</keyword>
<proteinExistence type="predicted"/>
<dbReference type="EnsemblPlants" id="AET6Gv20134500.27">
    <property type="protein sequence ID" value="AET6Gv20134500.27"/>
    <property type="gene ID" value="AET6Gv20134500"/>
</dbReference>
<reference evidence="1" key="5">
    <citation type="journal article" date="2021" name="G3 (Bethesda)">
        <title>Aegilops tauschii genome assembly Aet v5.0 features greater sequence contiguity and improved annotation.</title>
        <authorList>
            <person name="Wang L."/>
            <person name="Zhu T."/>
            <person name="Rodriguez J.C."/>
            <person name="Deal K.R."/>
            <person name="Dubcovsky J."/>
            <person name="McGuire P.E."/>
            <person name="Lux T."/>
            <person name="Spannagl M."/>
            <person name="Mayer K.F.X."/>
            <person name="Baldrich P."/>
            <person name="Meyers B.C."/>
            <person name="Huo N."/>
            <person name="Gu Y.Q."/>
            <person name="Zhou H."/>
            <person name="Devos K.M."/>
            <person name="Bennetzen J.L."/>
            <person name="Unver T."/>
            <person name="Budak H."/>
            <person name="Gulick P.J."/>
            <person name="Galiba G."/>
            <person name="Kalapos B."/>
            <person name="Nelson D.R."/>
            <person name="Li P."/>
            <person name="You F.M."/>
            <person name="Luo M.C."/>
            <person name="Dvorak J."/>
        </authorList>
    </citation>
    <scope>NUCLEOTIDE SEQUENCE [LARGE SCALE GENOMIC DNA]</scope>
    <source>
        <strain evidence="1">cv. AL8/78</strain>
    </source>
</reference>